<reference evidence="11 12" key="1">
    <citation type="submission" date="2019-03" db="EMBL/GenBank/DDBJ databases">
        <title>Genomic Encyclopedia of Type Strains, Phase IV (KMG-IV): sequencing the most valuable type-strain genomes for metagenomic binning, comparative biology and taxonomic classification.</title>
        <authorList>
            <person name="Goeker M."/>
        </authorList>
    </citation>
    <scope>NUCLEOTIDE SEQUENCE [LARGE SCALE GENOMIC DNA]</scope>
    <source>
        <strain evidence="11 12">DSM 7445</strain>
    </source>
</reference>
<dbReference type="RefSeq" id="WP_132256317.1">
    <property type="nucleotide sequence ID" value="NZ_SLZQ01000001.1"/>
</dbReference>
<comment type="function">
    <text evidence="7">Responsible for the coupling of flagellin expression to flagellar assembly by preventing expression of the flagellin genes when a component of the middle class of proteins is defective. It negatively regulates flagellar genes by inhibiting the activity of FliA by directly binding to FliA.</text>
</comment>
<comment type="caution">
    <text evidence="11">The sequence shown here is derived from an EMBL/GenBank/DDBJ whole genome shotgun (WGS) entry which is preliminary data.</text>
</comment>
<keyword evidence="5" id="KW-0805">Transcription regulation</keyword>
<dbReference type="GO" id="GO:0045892">
    <property type="term" value="P:negative regulation of DNA-templated transcription"/>
    <property type="evidence" value="ECO:0007669"/>
    <property type="project" value="InterPro"/>
</dbReference>
<name>A0A4V2UJ92_PAULE</name>
<keyword evidence="4" id="KW-1005">Bacterial flagellum biogenesis</keyword>
<keyword evidence="12" id="KW-1185">Reference proteome</keyword>
<accession>A0A4V2UJ92</accession>
<evidence type="ECO:0000256" key="7">
    <source>
        <dbReference type="ARBA" id="ARBA00024739"/>
    </source>
</evidence>
<dbReference type="AlphaFoldDB" id="A0A4V2UJ92"/>
<dbReference type="Pfam" id="PF04316">
    <property type="entry name" value="FlgM"/>
    <property type="match status" value="1"/>
</dbReference>
<dbReference type="InterPro" id="IPR031316">
    <property type="entry name" value="FlgM_C"/>
</dbReference>
<feature type="region of interest" description="Disordered" evidence="9">
    <location>
        <begin position="1"/>
        <end position="49"/>
    </location>
</feature>
<sequence>MKIDNSIKKTGSLPVGATEARGSKGADKAAGAASATKTSASSSTQQGVQISSQLQALAGSEGVFDTQKVAEIKAAIAEGKFKVDPEKVANGLLDSVKDLIHTRKA</sequence>
<comment type="similarity">
    <text evidence="1">Belongs to the FlgM family.</text>
</comment>
<evidence type="ECO:0000256" key="8">
    <source>
        <dbReference type="ARBA" id="ARBA00030117"/>
    </source>
</evidence>
<proteinExistence type="inferred from homology"/>
<keyword evidence="6" id="KW-0804">Transcription</keyword>
<evidence type="ECO:0000256" key="4">
    <source>
        <dbReference type="ARBA" id="ARBA00022795"/>
    </source>
</evidence>
<dbReference type="OrthoDB" id="9181369at2"/>
<dbReference type="SUPFAM" id="SSF101498">
    <property type="entry name" value="Anti-sigma factor FlgM"/>
    <property type="match status" value="1"/>
</dbReference>
<dbReference type="InterPro" id="IPR035890">
    <property type="entry name" value="Anti-sigma-28_factor_FlgM_sf"/>
</dbReference>
<organism evidence="11 12">
    <name type="scientific">Paucimonas lemoignei</name>
    <name type="common">Pseudomonas lemoignei</name>
    <dbReference type="NCBI Taxonomy" id="29443"/>
    <lineage>
        <taxon>Bacteria</taxon>
        <taxon>Pseudomonadati</taxon>
        <taxon>Pseudomonadota</taxon>
        <taxon>Betaproteobacteria</taxon>
        <taxon>Burkholderiales</taxon>
        <taxon>Burkholderiaceae</taxon>
        <taxon>Paucimonas</taxon>
    </lineage>
</organism>
<evidence type="ECO:0000256" key="3">
    <source>
        <dbReference type="ARBA" id="ARBA00022491"/>
    </source>
</evidence>
<evidence type="ECO:0000259" key="10">
    <source>
        <dbReference type="Pfam" id="PF04316"/>
    </source>
</evidence>
<dbReference type="GO" id="GO:0044781">
    <property type="term" value="P:bacterial-type flagellum organization"/>
    <property type="evidence" value="ECO:0007669"/>
    <property type="project" value="UniProtKB-KW"/>
</dbReference>
<evidence type="ECO:0000313" key="12">
    <source>
        <dbReference type="Proteomes" id="UP000295382"/>
    </source>
</evidence>
<feature type="compositionally biased region" description="Low complexity" evidence="9">
    <location>
        <begin position="28"/>
        <end position="44"/>
    </location>
</feature>
<dbReference type="InterPro" id="IPR007412">
    <property type="entry name" value="FlgM"/>
</dbReference>
<evidence type="ECO:0000256" key="6">
    <source>
        <dbReference type="ARBA" id="ARBA00023163"/>
    </source>
</evidence>
<protein>
    <recommendedName>
        <fullName evidence="2">Negative regulator of flagellin synthesis</fullName>
    </recommendedName>
    <alternativeName>
        <fullName evidence="8">Anti-sigma-28 factor</fullName>
    </alternativeName>
</protein>
<keyword evidence="3" id="KW-0678">Repressor</keyword>
<dbReference type="Proteomes" id="UP000295382">
    <property type="component" value="Unassembled WGS sequence"/>
</dbReference>
<evidence type="ECO:0000313" key="11">
    <source>
        <dbReference type="EMBL" id="TCS39160.1"/>
    </source>
</evidence>
<evidence type="ECO:0000256" key="9">
    <source>
        <dbReference type="SAM" id="MobiDB-lite"/>
    </source>
</evidence>
<evidence type="ECO:0000256" key="5">
    <source>
        <dbReference type="ARBA" id="ARBA00023015"/>
    </source>
</evidence>
<dbReference type="EMBL" id="SLZQ01000001">
    <property type="protein sequence ID" value="TCS39160.1"/>
    <property type="molecule type" value="Genomic_DNA"/>
</dbReference>
<evidence type="ECO:0000256" key="1">
    <source>
        <dbReference type="ARBA" id="ARBA00005322"/>
    </source>
</evidence>
<gene>
    <name evidence="11" type="ORF">EDC30_101111</name>
</gene>
<evidence type="ECO:0000256" key="2">
    <source>
        <dbReference type="ARBA" id="ARBA00017823"/>
    </source>
</evidence>
<feature type="domain" description="Anti-sigma-28 factor FlgM C-terminal" evidence="10">
    <location>
        <begin position="47"/>
        <end position="94"/>
    </location>
</feature>
<dbReference type="NCBIfam" id="TIGR03824">
    <property type="entry name" value="FlgM_jcvi"/>
    <property type="match status" value="1"/>
</dbReference>